<accession>A0A511T3R4</accession>
<comment type="caution">
    <text evidence="1">The sequence shown here is derived from an EMBL/GenBank/DDBJ whole genome shotgun (WGS) entry which is preliminary data.</text>
</comment>
<name>A0A511T3R4_MYXFU</name>
<dbReference type="Proteomes" id="UP000321514">
    <property type="component" value="Unassembled WGS sequence"/>
</dbReference>
<evidence type="ECO:0000313" key="3">
    <source>
        <dbReference type="Proteomes" id="UP000183760"/>
    </source>
</evidence>
<dbReference type="Proteomes" id="UP000183760">
    <property type="component" value="Unassembled WGS sequence"/>
</dbReference>
<dbReference type="OrthoDB" id="5523362at2"/>
<evidence type="ECO:0000313" key="2">
    <source>
        <dbReference type="EMBL" id="SEU22084.1"/>
    </source>
</evidence>
<evidence type="ECO:0000313" key="1">
    <source>
        <dbReference type="EMBL" id="GEN08212.1"/>
    </source>
</evidence>
<protein>
    <submittedName>
        <fullName evidence="1">Uncharacterized protein</fullName>
    </submittedName>
</protein>
<dbReference type="AlphaFoldDB" id="A0A511T3R4"/>
<evidence type="ECO:0000313" key="4">
    <source>
        <dbReference type="Proteomes" id="UP000321514"/>
    </source>
</evidence>
<gene>
    <name evidence="1" type="ORF">MFU01_32490</name>
    <name evidence="2" type="ORF">SAMN05443572_106363</name>
</gene>
<dbReference type="RefSeq" id="WP_074956299.1">
    <property type="nucleotide sequence ID" value="NZ_BJXR01000027.1"/>
</dbReference>
<sequence length="144" mass="15343">MADRLPLGFLVRAALSDERLFDGIARALGIEVGEVSLFDVDLPGNEIVLVTTTSRPAGFRTDVSLYVDASRVSGGEALTSQELAARVAVLLGEEVLVSPPSGDPAIAITWYLVTPDGKRLRGTEVHLGDDEDSIDIDRASLRPV</sequence>
<organism evidence="1 4">
    <name type="scientific">Myxococcus fulvus</name>
    <dbReference type="NCBI Taxonomy" id="33"/>
    <lineage>
        <taxon>Bacteria</taxon>
        <taxon>Pseudomonadati</taxon>
        <taxon>Myxococcota</taxon>
        <taxon>Myxococcia</taxon>
        <taxon>Myxococcales</taxon>
        <taxon>Cystobacterineae</taxon>
        <taxon>Myxococcaceae</taxon>
        <taxon>Myxococcus</taxon>
    </lineage>
</organism>
<proteinExistence type="predicted"/>
<dbReference type="STRING" id="1334629.MFUL124B02_29545"/>
<reference evidence="2 3" key="1">
    <citation type="submission" date="2016-10" db="EMBL/GenBank/DDBJ databases">
        <authorList>
            <person name="Varghese N."/>
            <person name="Submissions S."/>
        </authorList>
    </citation>
    <scope>NUCLEOTIDE SEQUENCE [LARGE SCALE GENOMIC DNA]</scope>
    <source>
        <strain evidence="2 3">DSM 16525</strain>
    </source>
</reference>
<reference evidence="1 4" key="2">
    <citation type="submission" date="2019-07" db="EMBL/GenBank/DDBJ databases">
        <title>Whole genome shotgun sequence of Myxococcus fulvus NBRC 100333.</title>
        <authorList>
            <person name="Hosoyama A."/>
            <person name="Uohara A."/>
            <person name="Ohji S."/>
            <person name="Ichikawa N."/>
        </authorList>
    </citation>
    <scope>NUCLEOTIDE SEQUENCE [LARGE SCALE GENOMIC DNA]</scope>
    <source>
        <strain evidence="1 4">NBRC 100333</strain>
    </source>
</reference>
<keyword evidence="3" id="KW-1185">Reference proteome</keyword>
<dbReference type="EMBL" id="FOIB01000006">
    <property type="protein sequence ID" value="SEU22084.1"/>
    <property type="molecule type" value="Genomic_DNA"/>
</dbReference>
<dbReference type="EMBL" id="BJXR01000027">
    <property type="protein sequence ID" value="GEN08212.1"/>
    <property type="molecule type" value="Genomic_DNA"/>
</dbReference>